<feature type="repeat" description="PPR" evidence="2">
    <location>
        <begin position="449"/>
        <end position="483"/>
    </location>
</feature>
<keyword evidence="4" id="KW-1185">Reference proteome</keyword>
<name>A0A8T2QK45_CERRI</name>
<evidence type="ECO:0000313" key="4">
    <source>
        <dbReference type="Proteomes" id="UP000825935"/>
    </source>
</evidence>
<feature type="repeat" description="PPR" evidence="2">
    <location>
        <begin position="215"/>
        <end position="249"/>
    </location>
</feature>
<protein>
    <recommendedName>
        <fullName evidence="5">Pentatricopeptide repeat-containing protein</fullName>
    </recommendedName>
</protein>
<dbReference type="Gene3D" id="1.25.40.10">
    <property type="entry name" value="Tetratricopeptide repeat domain"/>
    <property type="match status" value="5"/>
</dbReference>
<dbReference type="Pfam" id="PF01535">
    <property type="entry name" value="PPR"/>
    <property type="match status" value="2"/>
</dbReference>
<dbReference type="OrthoDB" id="185373at2759"/>
<dbReference type="EMBL" id="CM035439">
    <property type="protein sequence ID" value="KAH7283611.1"/>
    <property type="molecule type" value="Genomic_DNA"/>
</dbReference>
<dbReference type="PANTHER" id="PTHR47926">
    <property type="entry name" value="PENTATRICOPEPTIDE REPEAT-CONTAINING PROTEIN"/>
    <property type="match status" value="1"/>
</dbReference>
<reference evidence="3" key="1">
    <citation type="submission" date="2021-08" db="EMBL/GenBank/DDBJ databases">
        <title>WGS assembly of Ceratopteris richardii.</title>
        <authorList>
            <person name="Marchant D.B."/>
            <person name="Chen G."/>
            <person name="Jenkins J."/>
            <person name="Shu S."/>
            <person name="Leebens-Mack J."/>
            <person name="Grimwood J."/>
            <person name="Schmutz J."/>
            <person name="Soltis P."/>
            <person name="Soltis D."/>
            <person name="Chen Z.-H."/>
        </authorList>
    </citation>
    <scope>NUCLEOTIDE SEQUENCE</scope>
    <source>
        <strain evidence="3">Whitten #5841</strain>
        <tissue evidence="3">Leaf</tissue>
    </source>
</reference>
<feature type="repeat" description="PPR" evidence="2">
    <location>
        <begin position="348"/>
        <end position="382"/>
    </location>
</feature>
<accession>A0A8T2QK45</accession>
<dbReference type="FunFam" id="1.25.40.10:FF:000090">
    <property type="entry name" value="Pentatricopeptide repeat-containing protein, chloroplastic"/>
    <property type="match status" value="1"/>
</dbReference>
<dbReference type="GO" id="GO:0009451">
    <property type="term" value="P:RNA modification"/>
    <property type="evidence" value="ECO:0007669"/>
    <property type="project" value="InterPro"/>
</dbReference>
<dbReference type="Pfam" id="PF13041">
    <property type="entry name" value="PPR_2"/>
    <property type="match status" value="4"/>
</dbReference>
<dbReference type="GO" id="GO:0003723">
    <property type="term" value="F:RNA binding"/>
    <property type="evidence" value="ECO:0007669"/>
    <property type="project" value="InterPro"/>
</dbReference>
<feature type="repeat" description="PPR" evidence="2">
    <location>
        <begin position="550"/>
        <end position="584"/>
    </location>
</feature>
<dbReference type="InterPro" id="IPR002885">
    <property type="entry name" value="PPR_rpt"/>
</dbReference>
<dbReference type="Proteomes" id="UP000825935">
    <property type="component" value="Chromosome 34"/>
</dbReference>
<feature type="repeat" description="PPR" evidence="2">
    <location>
        <begin position="144"/>
        <end position="179"/>
    </location>
</feature>
<dbReference type="InterPro" id="IPR046960">
    <property type="entry name" value="PPR_At4g14850-like_plant"/>
</dbReference>
<evidence type="ECO:0000256" key="1">
    <source>
        <dbReference type="ARBA" id="ARBA00022737"/>
    </source>
</evidence>
<dbReference type="PROSITE" id="PS51375">
    <property type="entry name" value="PPR"/>
    <property type="match status" value="5"/>
</dbReference>
<dbReference type="FunFam" id="1.25.40.10:FF:000381">
    <property type="entry name" value="Pentatricopeptide repeat-containing protein"/>
    <property type="match status" value="1"/>
</dbReference>
<dbReference type="NCBIfam" id="TIGR00756">
    <property type="entry name" value="PPR"/>
    <property type="match status" value="4"/>
</dbReference>
<comment type="caution">
    <text evidence="3">The sequence shown here is derived from an EMBL/GenBank/DDBJ whole genome shotgun (WGS) entry which is preliminary data.</text>
</comment>
<evidence type="ECO:0000313" key="3">
    <source>
        <dbReference type="EMBL" id="KAH7283611.1"/>
    </source>
</evidence>
<dbReference type="AlphaFoldDB" id="A0A8T2QK45"/>
<dbReference type="InterPro" id="IPR011990">
    <property type="entry name" value="TPR-like_helical_dom_sf"/>
</dbReference>
<keyword evidence="1" id="KW-0677">Repeat</keyword>
<gene>
    <name evidence="3" type="ORF">KP509_34G015700</name>
</gene>
<organism evidence="3 4">
    <name type="scientific">Ceratopteris richardii</name>
    <name type="common">Triangle waterfern</name>
    <dbReference type="NCBI Taxonomy" id="49495"/>
    <lineage>
        <taxon>Eukaryota</taxon>
        <taxon>Viridiplantae</taxon>
        <taxon>Streptophyta</taxon>
        <taxon>Embryophyta</taxon>
        <taxon>Tracheophyta</taxon>
        <taxon>Polypodiopsida</taxon>
        <taxon>Polypodiidae</taxon>
        <taxon>Polypodiales</taxon>
        <taxon>Pteridineae</taxon>
        <taxon>Pteridaceae</taxon>
        <taxon>Parkerioideae</taxon>
        <taxon>Ceratopteris</taxon>
    </lineage>
</organism>
<proteinExistence type="predicted"/>
<dbReference type="PANTHER" id="PTHR47926:SF533">
    <property type="entry name" value="DYW DOMAIN-CONTAINING PROTEIN"/>
    <property type="match status" value="1"/>
</dbReference>
<evidence type="ECO:0008006" key="5">
    <source>
        <dbReference type="Google" id="ProtNLM"/>
    </source>
</evidence>
<evidence type="ECO:0000256" key="2">
    <source>
        <dbReference type="PROSITE-ProRule" id="PRU00708"/>
    </source>
</evidence>
<sequence>MVLVQTVRFRTSLLQVSAMPAILGHHVRGLASSALASVENSPQRPTMASSDQTILELCGQRQVRNALSILNKHTGNVAFSTYVCLIQTCGYMIALPEAKYVHFHMVAGGLDRDLFLSNMIMRVYDKCESLKEARALFNCMRIRNIVSWNMIIGAYTTRNLIESAFILLCDMIKERRIEPDKVTCITLLSACKNSLSFVDIHLLHVLVFELEVDDDVTVGNVLVNAYGRQGALAEAINIFERMHTRNTVSWNTLIAACAIRSFGSLALDLFQRMHLCDMVRDKASFISILNACEGLPSVLQGMLVHFEIVEAGLDTDIMVVTTLVKMYAGCKSLADSVCVFQSVLSKRDAYCWTVMIAAYIQCGYSKRAFQLFQEMLQEKIKPSNATFVTLLSACTNSGALHDGRMVRSCISNGEINSDIILANALLTMYQKCGGFLEAEELFFNMPKRDVISYTSMIATYAEQGRGYEALFLFVKMRQLGIAVDVYIFSSVLDACASVAALIEGRILHHEIVENGLEWDAIVGNALVSLYGECGIAEDAYEAFIKLTEQDWISWSSIIDAYGNQGHISKAFKLFWEMQRQGLQPTVITFVSILAACSHAGLLHEGLCYFISMPKHYVLIPSSEHYMYMIDLIGRAGCINDAQRFIDGMPMQPSVILWNTLLGACKVHGFVEVGHLAAKYVFEMNPVVEAAHLALSNLYASVGRFEEAMAARKDWETLNAF</sequence>